<proteinExistence type="predicted"/>
<dbReference type="WBParaSite" id="PS1159_v2.g11323.t2">
    <property type="protein sequence ID" value="PS1159_v2.g11323.t2"/>
    <property type="gene ID" value="PS1159_v2.g11323"/>
</dbReference>
<evidence type="ECO:0000313" key="2">
    <source>
        <dbReference type="WBParaSite" id="PS1159_v2.g11323.t2"/>
    </source>
</evidence>
<protein>
    <submittedName>
        <fullName evidence="2">tRNA (cytosine(34)-C(5))-methyltransferase</fullName>
    </submittedName>
</protein>
<name>A0AC35EYG8_9BILA</name>
<reference evidence="2" key="1">
    <citation type="submission" date="2022-11" db="UniProtKB">
        <authorList>
            <consortium name="WormBaseParasite"/>
        </authorList>
    </citation>
    <scope>IDENTIFICATION</scope>
</reference>
<sequence>MATKNEFLFLKNKSFANSQTVSEKQYSNLNLNQNQKCSDISLFQSFSKSSNTNNYGKQIAAVSKNQLLNTVSDNCKEKSQLWNKSSKISNIVTPNAEAQKEDFNKCLKEEDYPNTNNSTLFLHIEADTAFDSFNGKNSIKNEATKQDFNTSTFFIENLFEFPRQQSNEVSEPEVSQFKASQQLLNFNEVSNNDPQDFKPSRATKMAAALDAEKMDTTNAEEEKPKVDNRSPNYQLDPIIKKNEKLFSYYKAQPVIPPSEYDAYVETIKVDLPSSFRVQMSLPEAKLVEKYLREHFFDKISQIADLNGVISVPTPIKFVPYGYQAVMPRSVMRSHPLLRDLHQFLVSETEIGVLSRQEAVSMVPPLLLDIKPEHFVLDMCAAPGSKTMQLIELMHKDEPNPSGLLVANDIDYARCYLLVHQTLKRMPTANCIVVNQDGSQIPTVIDENQKPILFDRILCDVICTGDGTFRKNPELWKTWDPQKGLNLHRIQIHIARRGLELLKVGGRMVYSTCSLNPIEDEAVICHLLRKFEGKVRLVDVSKELPDLIRSPGISSWKVIDKTMTEYQNIDAVPEGLRRAILPSMFPPTSQEASKFHLEHGFRILPHQQNSGGFYVAVLEKVEAFDSDSKVWKPSFFGPPDRKRKRRMVREDPFNFLTEKESADVKADLEEHYGLQSNFAYDNLLIRSAETEKKKVIYFTNDNLRKFMKYNETRFKIVNAGVGVLRRCDKVSVSKYRLMQDGLPHMTPYVKKRIVSIGIEDAIKILEGSNDNHFANIQELSEPGELKTLPCGSVILKLKNGDFQKEIVCWLGQHTVTAFITKEEKIHCLTMLGHDAAKLRQQVQSTRQKKALGDRQPRKNDDETAKAKIENVKEEKPNEEDFVIIDETVAADVKEEQN</sequence>
<accession>A0AC35EYG8</accession>
<organism evidence="1 2">
    <name type="scientific">Panagrolaimus sp. PS1159</name>
    <dbReference type="NCBI Taxonomy" id="55785"/>
    <lineage>
        <taxon>Eukaryota</taxon>
        <taxon>Metazoa</taxon>
        <taxon>Ecdysozoa</taxon>
        <taxon>Nematoda</taxon>
        <taxon>Chromadorea</taxon>
        <taxon>Rhabditida</taxon>
        <taxon>Tylenchina</taxon>
        <taxon>Panagrolaimomorpha</taxon>
        <taxon>Panagrolaimoidea</taxon>
        <taxon>Panagrolaimidae</taxon>
        <taxon>Panagrolaimus</taxon>
    </lineage>
</organism>
<dbReference type="Proteomes" id="UP000887580">
    <property type="component" value="Unplaced"/>
</dbReference>
<evidence type="ECO:0000313" key="1">
    <source>
        <dbReference type="Proteomes" id="UP000887580"/>
    </source>
</evidence>